<keyword evidence="1" id="KW-0732">Signal</keyword>
<proteinExistence type="predicted"/>
<protein>
    <recommendedName>
        <fullName evidence="2">CHRD domain-containing protein</fullName>
    </recommendedName>
</protein>
<dbReference type="EMBL" id="NHRY01000274">
    <property type="protein sequence ID" value="PPQ26085.1"/>
    <property type="molecule type" value="Genomic_DNA"/>
</dbReference>
<evidence type="ECO:0000256" key="1">
    <source>
        <dbReference type="SAM" id="SignalP"/>
    </source>
</evidence>
<evidence type="ECO:0000259" key="2">
    <source>
        <dbReference type="PROSITE" id="PS50933"/>
    </source>
</evidence>
<evidence type="ECO:0000313" key="3">
    <source>
        <dbReference type="EMBL" id="PPQ26085.1"/>
    </source>
</evidence>
<evidence type="ECO:0000313" key="4">
    <source>
        <dbReference type="Proteomes" id="UP000239724"/>
    </source>
</evidence>
<sequence>MLRRSLLLAGFAVAFAGTAHAAVEKFHATLSPSAEVPPTKSTGSGEANATLDTATHELTYDVTFSGFSSAVVAAHIHGPAAAGKNAGVQVPLGKAPKSPIHGTAKLTPEQEKQLASGLMYVNVHTKNNPSGAIRGQLEPMK</sequence>
<comment type="caution">
    <text evidence="3">The sequence shown here is derived from an EMBL/GenBank/DDBJ whole genome shotgun (WGS) entry which is preliminary data.</text>
</comment>
<reference evidence="3 4" key="1">
    <citation type="journal article" date="2018" name="Arch. Microbiol.">
        <title>New insights into the metabolic potential of the phototrophic purple bacterium Rhodopila globiformis DSM 161(T) from its draft genome sequence and evidence for a vanadium-dependent nitrogenase.</title>
        <authorList>
            <person name="Imhoff J.F."/>
            <person name="Rahn T."/>
            <person name="Kunzel S."/>
            <person name="Neulinger S.C."/>
        </authorList>
    </citation>
    <scope>NUCLEOTIDE SEQUENCE [LARGE SCALE GENOMIC DNA]</scope>
    <source>
        <strain evidence="3 4">DSM 161</strain>
    </source>
</reference>
<dbReference type="RefSeq" id="WP_104523120.1">
    <property type="nucleotide sequence ID" value="NZ_NHRY01000274.1"/>
</dbReference>
<dbReference type="PROSITE" id="PS50933">
    <property type="entry name" value="CHRD"/>
    <property type="match status" value="1"/>
</dbReference>
<gene>
    <name evidence="3" type="ORF">CCS01_31205</name>
</gene>
<dbReference type="Pfam" id="PF07452">
    <property type="entry name" value="CHRD"/>
    <property type="match status" value="1"/>
</dbReference>
<dbReference type="AlphaFoldDB" id="A0A2S6MUP2"/>
<accession>A0A2S6MUP2</accession>
<feature type="signal peptide" evidence="1">
    <location>
        <begin position="1"/>
        <end position="21"/>
    </location>
</feature>
<name>A0A2S6MUP2_RHOGL</name>
<organism evidence="3 4">
    <name type="scientific">Rhodopila globiformis</name>
    <name type="common">Rhodopseudomonas globiformis</name>
    <dbReference type="NCBI Taxonomy" id="1071"/>
    <lineage>
        <taxon>Bacteria</taxon>
        <taxon>Pseudomonadati</taxon>
        <taxon>Pseudomonadota</taxon>
        <taxon>Alphaproteobacteria</taxon>
        <taxon>Acetobacterales</taxon>
        <taxon>Acetobacteraceae</taxon>
        <taxon>Rhodopila</taxon>
    </lineage>
</organism>
<dbReference type="SMART" id="SM00754">
    <property type="entry name" value="CHRD"/>
    <property type="match status" value="1"/>
</dbReference>
<dbReference type="OrthoDB" id="571052at2"/>
<dbReference type="InterPro" id="IPR010895">
    <property type="entry name" value="CHRD"/>
</dbReference>
<dbReference type="Proteomes" id="UP000239724">
    <property type="component" value="Unassembled WGS sequence"/>
</dbReference>
<feature type="domain" description="CHRD" evidence="2">
    <location>
        <begin position="22"/>
        <end position="141"/>
    </location>
</feature>
<feature type="chain" id="PRO_5015441446" description="CHRD domain-containing protein" evidence="1">
    <location>
        <begin position="22"/>
        <end position="141"/>
    </location>
</feature>
<keyword evidence="4" id="KW-1185">Reference proteome</keyword>